<dbReference type="Gene3D" id="1.10.3720.10">
    <property type="entry name" value="MetI-like"/>
    <property type="match status" value="1"/>
</dbReference>
<evidence type="ECO:0000313" key="10">
    <source>
        <dbReference type="EMBL" id="VTQ82317.1"/>
    </source>
</evidence>
<reference evidence="10 11" key="1">
    <citation type="submission" date="2019-05" db="EMBL/GenBank/DDBJ databases">
        <authorList>
            <consortium name="Pathogen Informatics"/>
        </authorList>
    </citation>
    <scope>NUCLEOTIDE SEQUENCE [LARGE SCALE GENOMIC DNA]</scope>
    <source>
        <strain evidence="10 11">NCTC503</strain>
    </source>
</reference>
<dbReference type="PANTHER" id="PTHR30450:SF1">
    <property type="entry name" value="D-METHIONINE TRANSPORT SYSTEM PERMEASE PROTEIN METI-RELATED"/>
    <property type="match status" value="1"/>
</dbReference>
<keyword evidence="3 8" id="KW-0813">Transport</keyword>
<keyword evidence="5 8" id="KW-0812">Transmembrane</keyword>
<evidence type="ECO:0000256" key="6">
    <source>
        <dbReference type="ARBA" id="ARBA00022989"/>
    </source>
</evidence>
<evidence type="ECO:0000256" key="2">
    <source>
        <dbReference type="ARBA" id="ARBA00007069"/>
    </source>
</evidence>
<dbReference type="Proteomes" id="UP000308489">
    <property type="component" value="Chromosome 1"/>
</dbReference>
<proteinExistence type="inferred from homology"/>
<keyword evidence="4" id="KW-1003">Cell membrane</keyword>
<keyword evidence="7 8" id="KW-0472">Membrane</keyword>
<dbReference type="InterPro" id="IPR000515">
    <property type="entry name" value="MetI-like"/>
</dbReference>
<evidence type="ECO:0000256" key="3">
    <source>
        <dbReference type="ARBA" id="ARBA00022448"/>
    </source>
</evidence>
<feature type="transmembrane region" description="Helical" evidence="8">
    <location>
        <begin position="142"/>
        <end position="164"/>
    </location>
</feature>
<protein>
    <submittedName>
        <fullName evidence="10">Binding-protein-dependent transport system inner membrane protein</fullName>
    </submittedName>
</protein>
<dbReference type="FunFam" id="1.10.3720.10:FF:000002">
    <property type="entry name" value="D-methionine ABC transporter permease MetI"/>
    <property type="match status" value="1"/>
</dbReference>
<keyword evidence="11" id="KW-1185">Reference proteome</keyword>
<dbReference type="Pfam" id="PF00528">
    <property type="entry name" value="BPD_transp_1"/>
    <property type="match status" value="1"/>
</dbReference>
<feature type="domain" description="ABC transmembrane type-1" evidence="9">
    <location>
        <begin position="9"/>
        <end position="203"/>
    </location>
</feature>
<dbReference type="PANTHER" id="PTHR30450">
    <property type="entry name" value="ABC TRANSPORTER PERMEASE"/>
    <property type="match status" value="1"/>
</dbReference>
<name>A0A4V6KBF1_HATHI</name>
<evidence type="ECO:0000256" key="4">
    <source>
        <dbReference type="ARBA" id="ARBA00022475"/>
    </source>
</evidence>
<sequence length="212" mass="23399">MINEYLLALWETVYMVFFSSLFSIILGFIAAITLFLTEKNGIKENSFIYKTLDFVVNILRSFPFIILMIAIIPLTKFIIGTSIGTSAAIIPLTIGAFPFATRVIYSSLKEVPKGLIEAAQSFGCNNFQIIFSVLLKESLPSIIRGITLTVINLVGYSAMAGAIGAKGLGDLAIRYGYHRFKTDVMIVTIIILIILVQLIQFIGDTLSKRQTV</sequence>
<dbReference type="GO" id="GO:0048473">
    <property type="term" value="P:D-methionine transmembrane transport"/>
    <property type="evidence" value="ECO:0007669"/>
    <property type="project" value="TreeGrafter"/>
</dbReference>
<evidence type="ECO:0000259" key="9">
    <source>
        <dbReference type="PROSITE" id="PS50928"/>
    </source>
</evidence>
<dbReference type="EMBL" id="LR590481">
    <property type="protein sequence ID" value="VTQ82317.1"/>
    <property type="molecule type" value="Genomic_DNA"/>
</dbReference>
<evidence type="ECO:0000313" key="11">
    <source>
        <dbReference type="Proteomes" id="UP000308489"/>
    </source>
</evidence>
<dbReference type="GO" id="GO:0005886">
    <property type="term" value="C:plasma membrane"/>
    <property type="evidence" value="ECO:0007669"/>
    <property type="project" value="UniProtKB-SubCell"/>
</dbReference>
<dbReference type="AlphaFoldDB" id="A0A4V6KBF1"/>
<dbReference type="SUPFAM" id="SSF161098">
    <property type="entry name" value="MetI-like"/>
    <property type="match status" value="1"/>
</dbReference>
<keyword evidence="6 8" id="KW-1133">Transmembrane helix</keyword>
<dbReference type="CDD" id="cd06261">
    <property type="entry name" value="TM_PBP2"/>
    <property type="match status" value="1"/>
</dbReference>
<dbReference type="OrthoDB" id="9793490at2"/>
<evidence type="ECO:0000256" key="1">
    <source>
        <dbReference type="ARBA" id="ARBA00004651"/>
    </source>
</evidence>
<evidence type="ECO:0000256" key="7">
    <source>
        <dbReference type="ARBA" id="ARBA00023136"/>
    </source>
</evidence>
<comment type="similarity">
    <text evidence="2">Belongs to the binding-protein-dependent transport system permease family. CysTW subfamily.</text>
</comment>
<evidence type="ECO:0000256" key="5">
    <source>
        <dbReference type="ARBA" id="ARBA00022692"/>
    </source>
</evidence>
<comment type="subcellular location">
    <subcellularLocation>
        <location evidence="1 8">Cell membrane</location>
        <topology evidence="1 8">Multi-pass membrane protein</topology>
    </subcellularLocation>
</comment>
<organism evidence="10 11">
    <name type="scientific">Hathewaya histolytica</name>
    <name type="common">Clostridium histolyticum</name>
    <dbReference type="NCBI Taxonomy" id="1498"/>
    <lineage>
        <taxon>Bacteria</taxon>
        <taxon>Bacillati</taxon>
        <taxon>Bacillota</taxon>
        <taxon>Clostridia</taxon>
        <taxon>Eubacteriales</taxon>
        <taxon>Clostridiaceae</taxon>
        <taxon>Hathewaya</taxon>
    </lineage>
</organism>
<accession>A0A4V6KBF1</accession>
<feature type="transmembrane region" description="Helical" evidence="8">
    <location>
        <begin position="12"/>
        <end position="37"/>
    </location>
</feature>
<gene>
    <name evidence="10" type="primary">metI</name>
    <name evidence="10" type="ORF">NCTC503_00153</name>
</gene>
<dbReference type="InterPro" id="IPR051322">
    <property type="entry name" value="AA_ABC_Transporter_Permease"/>
</dbReference>
<dbReference type="RefSeq" id="WP_138208997.1">
    <property type="nucleotide sequence ID" value="NZ_CBCRUQ010000011.1"/>
</dbReference>
<dbReference type="InterPro" id="IPR035906">
    <property type="entry name" value="MetI-like_sf"/>
</dbReference>
<feature type="transmembrane region" description="Helical" evidence="8">
    <location>
        <begin position="85"/>
        <end position="105"/>
    </location>
</feature>
<dbReference type="NCBIfam" id="NF008049">
    <property type="entry name" value="PRK10782.1"/>
    <property type="match status" value="1"/>
</dbReference>
<feature type="transmembrane region" description="Helical" evidence="8">
    <location>
        <begin position="184"/>
        <end position="203"/>
    </location>
</feature>
<evidence type="ECO:0000256" key="8">
    <source>
        <dbReference type="RuleBase" id="RU363032"/>
    </source>
</evidence>
<dbReference type="KEGG" id="hhw:NCTC503_00153"/>
<dbReference type="PROSITE" id="PS50928">
    <property type="entry name" value="ABC_TM1"/>
    <property type="match status" value="1"/>
</dbReference>
<feature type="transmembrane region" description="Helical" evidence="8">
    <location>
        <begin position="58"/>
        <end position="79"/>
    </location>
</feature>